<dbReference type="EMBL" id="SUNE01000011">
    <property type="protein sequence ID" value="MDG5901236.1"/>
    <property type="molecule type" value="Genomic_DNA"/>
</dbReference>
<evidence type="ECO:0008006" key="3">
    <source>
        <dbReference type="Google" id="ProtNLM"/>
    </source>
</evidence>
<name>A0AAW6R0N8_9GAMM</name>
<dbReference type="RefSeq" id="WP_144376142.1">
    <property type="nucleotide sequence ID" value="NZ_AP025014.1"/>
</dbReference>
<sequence>MIFRLLICSFAVLVLTACSSKPTPQLVKADPSSEPQHIYLMPVIFSDPTNLDKVKNECSMLEMLKKSIIQTSTDYQLKFEQLENEIVQNPETPQVKVEFTEVIPHRWTFMAIRPSSTASFRISIYKNGKLTNEVVKSIGSGMALGACDRLEKIAISTGRYVNAWVSKQI</sequence>
<dbReference type="PROSITE" id="PS51257">
    <property type="entry name" value="PROKAR_LIPOPROTEIN"/>
    <property type="match status" value="1"/>
</dbReference>
<protein>
    <recommendedName>
        <fullName evidence="3">Lipoprotein</fullName>
    </recommendedName>
</protein>
<evidence type="ECO:0000256" key="1">
    <source>
        <dbReference type="SAM" id="SignalP"/>
    </source>
</evidence>
<feature type="chain" id="PRO_5043352889" description="Lipoprotein" evidence="1">
    <location>
        <begin position="21"/>
        <end position="169"/>
    </location>
</feature>
<reference evidence="2" key="2">
    <citation type="submission" date="2019-04" db="EMBL/GenBank/DDBJ databases">
        <authorList>
            <person name="Zou H."/>
        </authorList>
    </citation>
    <scope>NUCLEOTIDE SEQUENCE</scope>
    <source>
        <strain evidence="2">2015oxa</strain>
    </source>
</reference>
<gene>
    <name evidence="2" type="ORF">E2650_15295</name>
</gene>
<accession>A0AAW6R0N8</accession>
<comment type="caution">
    <text evidence="2">The sequence shown here is derived from an EMBL/GenBank/DDBJ whole genome shotgun (WGS) entry which is preliminary data.</text>
</comment>
<keyword evidence="1" id="KW-0732">Signal</keyword>
<dbReference type="AlphaFoldDB" id="A0AAW6R0N8"/>
<proteinExistence type="predicted"/>
<feature type="signal peptide" evidence="1">
    <location>
        <begin position="1"/>
        <end position="20"/>
    </location>
</feature>
<reference evidence="2" key="1">
    <citation type="journal article" date="2019" name="Int J Environ Res Public Health">
        <title>Characterization of Chromosome-Mediated BlaOXA-894 in Shewanella xiamenensis Isolated from Pig Wastewater.</title>
        <authorList>
            <person name="Zou H."/>
            <person name="Zhou Z."/>
            <person name="Xia H."/>
            <person name="Zhao Q."/>
            <person name="Li X."/>
        </authorList>
    </citation>
    <scope>NUCLEOTIDE SEQUENCE</scope>
    <source>
        <strain evidence="2">2015oxa</strain>
    </source>
</reference>
<organism evidence="2">
    <name type="scientific">Shewanella xiamenensis</name>
    <dbReference type="NCBI Taxonomy" id="332186"/>
    <lineage>
        <taxon>Bacteria</taxon>
        <taxon>Pseudomonadati</taxon>
        <taxon>Pseudomonadota</taxon>
        <taxon>Gammaproteobacteria</taxon>
        <taxon>Alteromonadales</taxon>
        <taxon>Shewanellaceae</taxon>
        <taxon>Shewanella</taxon>
    </lineage>
</organism>
<dbReference type="Proteomes" id="UP001152518">
    <property type="component" value="Unassembled WGS sequence"/>
</dbReference>
<evidence type="ECO:0000313" key="2">
    <source>
        <dbReference type="EMBL" id="MDG5901236.1"/>
    </source>
</evidence>